<dbReference type="AlphaFoldDB" id="A0A1D1VZ68"/>
<comment type="caution">
    <text evidence="1">The sequence shown here is derived from an EMBL/GenBank/DDBJ whole genome shotgun (WGS) entry which is preliminary data.</text>
</comment>
<protein>
    <submittedName>
        <fullName evidence="1">Uncharacterized protein</fullName>
    </submittedName>
</protein>
<dbReference type="Proteomes" id="UP000186922">
    <property type="component" value="Unassembled WGS sequence"/>
</dbReference>
<name>A0A1D1VZ68_RAMVA</name>
<accession>A0A1D1VZ68</accession>
<evidence type="ECO:0000313" key="2">
    <source>
        <dbReference type="Proteomes" id="UP000186922"/>
    </source>
</evidence>
<evidence type="ECO:0000313" key="1">
    <source>
        <dbReference type="EMBL" id="GAV05128.1"/>
    </source>
</evidence>
<reference evidence="1 2" key="1">
    <citation type="journal article" date="2016" name="Nat. Commun.">
        <title>Extremotolerant tardigrade genome and improved radiotolerance of human cultured cells by tardigrade-unique protein.</title>
        <authorList>
            <person name="Hashimoto T."/>
            <person name="Horikawa D.D."/>
            <person name="Saito Y."/>
            <person name="Kuwahara H."/>
            <person name="Kozuka-Hata H."/>
            <person name="Shin-I T."/>
            <person name="Minakuchi Y."/>
            <person name="Ohishi K."/>
            <person name="Motoyama A."/>
            <person name="Aizu T."/>
            <person name="Enomoto A."/>
            <person name="Kondo K."/>
            <person name="Tanaka S."/>
            <person name="Hara Y."/>
            <person name="Koshikawa S."/>
            <person name="Sagara H."/>
            <person name="Miura T."/>
            <person name="Yokobori S."/>
            <person name="Miyagawa K."/>
            <person name="Suzuki Y."/>
            <person name="Kubo T."/>
            <person name="Oyama M."/>
            <person name="Kohara Y."/>
            <person name="Fujiyama A."/>
            <person name="Arakawa K."/>
            <person name="Katayama T."/>
            <person name="Toyoda A."/>
            <person name="Kunieda T."/>
        </authorList>
    </citation>
    <scope>NUCLEOTIDE SEQUENCE [LARGE SCALE GENOMIC DNA]</scope>
    <source>
        <strain evidence="1 2">YOKOZUNA-1</strain>
    </source>
</reference>
<organism evidence="1 2">
    <name type="scientific">Ramazzottius varieornatus</name>
    <name type="common">Water bear</name>
    <name type="synonym">Tardigrade</name>
    <dbReference type="NCBI Taxonomy" id="947166"/>
    <lineage>
        <taxon>Eukaryota</taxon>
        <taxon>Metazoa</taxon>
        <taxon>Ecdysozoa</taxon>
        <taxon>Tardigrada</taxon>
        <taxon>Eutardigrada</taxon>
        <taxon>Parachela</taxon>
        <taxon>Hypsibioidea</taxon>
        <taxon>Ramazzottiidae</taxon>
        <taxon>Ramazzottius</taxon>
    </lineage>
</organism>
<proteinExistence type="predicted"/>
<sequence length="232" mass="26627">MQTVTRREPAASNRVSRIILGILGTQFLSIQVVLTHGSSQEKRSMDGWAKFSWFSREEITMRKGGGSQTDVGSGSEASDWETSQWKPVMCYAHGRMADNEKHGGKDSVKRFFEPIEPKEIRRDVSHGKRRAVEISFRTGAGFIQALEKSNIDHVVSDRARITLKRPEEALEEMTSTEYFWTMDEILWQLVPFYWGRLFKGVSRSWKGSLERERRSSGGLFVVPDYYEHGTIK</sequence>
<gene>
    <name evidence="1" type="primary">RvY_15304-1</name>
    <name evidence="1" type="synonym">RvY_15304.1</name>
    <name evidence="1" type="ORF">RvY_15304</name>
</gene>
<dbReference type="EMBL" id="BDGG01000011">
    <property type="protein sequence ID" value="GAV05128.1"/>
    <property type="molecule type" value="Genomic_DNA"/>
</dbReference>
<keyword evidence="2" id="KW-1185">Reference proteome</keyword>